<evidence type="ECO:0000256" key="4">
    <source>
        <dbReference type="ARBA" id="ARBA00050620"/>
    </source>
</evidence>
<feature type="active site" description="Charge relay system" evidence="8">
    <location>
        <position position="347"/>
    </location>
</feature>
<evidence type="ECO:0000256" key="5">
    <source>
        <dbReference type="ARBA" id="ARBA00054277"/>
    </source>
</evidence>
<sequence>MHLASYLGVARTTWYSHADPIAIPLKSQDDVKDEQTKVSLLDLSKQVTPPCRLNPLIFNGHVQTCWTAIKGLDIPITYKRRIFISNSTTYPGTFAVDFVGPTPETAPEPDVSLPQRTTYYTEDEFKLMGSDDDKPMLIMLHGLSGGSHEIYLRHVLRPLCLEDGGWEACVVNARGCAQSKITSGVLYNARATWDVRQMVDWCREKWPRRKLFGIGFSLGGNILTNYLGEEGAKCKLDAAVIVSNPWNLEVSNLALQRSWIGLHVYARVMGTGMKQLFEDHFEQITKGNPDIDIEKVRSARYLHEFDRYVQCPTWGWPTEGAYYRDASSVEPLLAIRIPVLAIHAEDDPIAVNEAVPHEEIKQSRHVVLCSTSLGGHLSWFEIGGERWFSRSACAFLQKMANEADLEALKKQREIPEPETTTSHKKPVVYDPIRRKLLIPDVA</sequence>
<evidence type="ECO:0000256" key="8">
    <source>
        <dbReference type="PIRSR" id="PIRSR005211-1"/>
    </source>
</evidence>
<accession>A0A6G1HN61</accession>
<dbReference type="Gene3D" id="3.40.50.1820">
    <property type="entry name" value="alpha/beta hydrolase"/>
    <property type="match status" value="1"/>
</dbReference>
<evidence type="ECO:0000259" key="9">
    <source>
        <dbReference type="Pfam" id="PF00561"/>
    </source>
</evidence>
<keyword evidence="11" id="KW-1185">Reference proteome</keyword>
<dbReference type="PIRSF" id="PIRSF005211">
    <property type="entry name" value="Ab_hydro_YheT"/>
    <property type="match status" value="1"/>
</dbReference>
<name>A0A6G1HN61_9PEZI</name>
<dbReference type="GO" id="GO:0004026">
    <property type="term" value="F:alcohol O-acetyltransferase activity"/>
    <property type="evidence" value="ECO:0007669"/>
    <property type="project" value="UniProtKB-EC"/>
</dbReference>
<protein>
    <recommendedName>
        <fullName evidence="6">alcohol O-acetyltransferase</fullName>
        <ecNumber evidence="6">2.3.1.84</ecNumber>
    </recommendedName>
    <alternativeName>
        <fullName evidence="7">Alcohol O-acetyltransferase</fullName>
    </alternativeName>
</protein>
<dbReference type="PANTHER" id="PTHR10794">
    <property type="entry name" value="ABHYDROLASE DOMAIN-CONTAINING PROTEIN"/>
    <property type="match status" value="1"/>
</dbReference>
<dbReference type="GO" id="GO:0051792">
    <property type="term" value="P:medium-chain fatty acid biosynthetic process"/>
    <property type="evidence" value="ECO:0007669"/>
    <property type="project" value="TreeGrafter"/>
</dbReference>
<evidence type="ECO:0000313" key="11">
    <source>
        <dbReference type="Proteomes" id="UP000799640"/>
    </source>
</evidence>
<dbReference type="Proteomes" id="UP000799640">
    <property type="component" value="Unassembled WGS sequence"/>
</dbReference>
<dbReference type="GO" id="GO:0008126">
    <property type="term" value="F:acetylesterase activity"/>
    <property type="evidence" value="ECO:0007669"/>
    <property type="project" value="TreeGrafter"/>
</dbReference>
<dbReference type="FunFam" id="3.40.50.1820:FF:000137">
    <property type="entry name" value="EEB1p Acyl-coenzymeA:ethanol O-acyltransferase"/>
    <property type="match status" value="1"/>
</dbReference>
<evidence type="ECO:0000313" key="10">
    <source>
        <dbReference type="EMBL" id="KAF2397195.1"/>
    </source>
</evidence>
<dbReference type="Pfam" id="PF00561">
    <property type="entry name" value="Abhydrolase_1"/>
    <property type="match status" value="1"/>
</dbReference>
<dbReference type="EC" id="2.3.1.84" evidence="6"/>
<dbReference type="GO" id="GO:0047372">
    <property type="term" value="F:monoacylglycerol lipase activity"/>
    <property type="evidence" value="ECO:0007669"/>
    <property type="project" value="TreeGrafter"/>
</dbReference>
<dbReference type="EMBL" id="ML996704">
    <property type="protein sequence ID" value="KAF2397195.1"/>
    <property type="molecule type" value="Genomic_DNA"/>
</dbReference>
<dbReference type="InterPro" id="IPR000073">
    <property type="entry name" value="AB_hydrolase_1"/>
</dbReference>
<evidence type="ECO:0000256" key="2">
    <source>
        <dbReference type="ARBA" id="ARBA00022679"/>
    </source>
</evidence>
<feature type="active site" description="Charge relay system" evidence="8">
    <location>
        <position position="376"/>
    </location>
</feature>
<evidence type="ECO:0000256" key="7">
    <source>
        <dbReference type="ARBA" id="ARBA00080774"/>
    </source>
</evidence>
<feature type="active site" description="Charge relay system" evidence="8">
    <location>
        <position position="217"/>
    </location>
</feature>
<organism evidence="10 11">
    <name type="scientific">Trichodelitschia bisporula</name>
    <dbReference type="NCBI Taxonomy" id="703511"/>
    <lineage>
        <taxon>Eukaryota</taxon>
        <taxon>Fungi</taxon>
        <taxon>Dikarya</taxon>
        <taxon>Ascomycota</taxon>
        <taxon>Pezizomycotina</taxon>
        <taxon>Dothideomycetes</taxon>
        <taxon>Dothideomycetes incertae sedis</taxon>
        <taxon>Phaeotrichales</taxon>
        <taxon>Phaeotrichaceae</taxon>
        <taxon>Trichodelitschia</taxon>
    </lineage>
</organism>
<dbReference type="InterPro" id="IPR012020">
    <property type="entry name" value="ABHD4"/>
</dbReference>
<gene>
    <name evidence="10" type="ORF">EJ06DRAFT_551225</name>
</gene>
<dbReference type="OrthoDB" id="5954035at2759"/>
<evidence type="ECO:0000256" key="6">
    <source>
        <dbReference type="ARBA" id="ARBA00066969"/>
    </source>
</evidence>
<comment type="function">
    <text evidence="5">Displays enzymatic activity both for medium-chain fatty acid (MCFA) ethyl ester synthesis and hydrolysis (esterase activity). MCFA are toxic for yeast and this enzyme could thus be involved in their detoxification by esterification.</text>
</comment>
<keyword evidence="3 10" id="KW-0378">Hydrolase</keyword>
<comment type="similarity">
    <text evidence="1">Belongs to the AB hydrolase superfamily. AB hydrolase 4 family.</text>
</comment>
<dbReference type="SUPFAM" id="SSF53474">
    <property type="entry name" value="alpha/beta-Hydrolases"/>
    <property type="match status" value="1"/>
</dbReference>
<proteinExistence type="inferred from homology"/>
<reference evidence="10" key="1">
    <citation type="journal article" date="2020" name="Stud. Mycol.">
        <title>101 Dothideomycetes genomes: a test case for predicting lifestyles and emergence of pathogens.</title>
        <authorList>
            <person name="Haridas S."/>
            <person name="Albert R."/>
            <person name="Binder M."/>
            <person name="Bloem J."/>
            <person name="Labutti K."/>
            <person name="Salamov A."/>
            <person name="Andreopoulos B."/>
            <person name="Baker S."/>
            <person name="Barry K."/>
            <person name="Bills G."/>
            <person name="Bluhm B."/>
            <person name="Cannon C."/>
            <person name="Castanera R."/>
            <person name="Culley D."/>
            <person name="Daum C."/>
            <person name="Ezra D."/>
            <person name="Gonzalez J."/>
            <person name="Henrissat B."/>
            <person name="Kuo A."/>
            <person name="Liang C."/>
            <person name="Lipzen A."/>
            <person name="Lutzoni F."/>
            <person name="Magnuson J."/>
            <person name="Mondo S."/>
            <person name="Nolan M."/>
            <person name="Ohm R."/>
            <person name="Pangilinan J."/>
            <person name="Park H.-J."/>
            <person name="Ramirez L."/>
            <person name="Alfaro M."/>
            <person name="Sun H."/>
            <person name="Tritt A."/>
            <person name="Yoshinaga Y."/>
            <person name="Zwiers L.-H."/>
            <person name="Turgeon B."/>
            <person name="Goodwin S."/>
            <person name="Spatafora J."/>
            <person name="Crous P."/>
            <person name="Grigoriev I."/>
        </authorList>
    </citation>
    <scope>NUCLEOTIDE SEQUENCE</scope>
    <source>
        <strain evidence="10">CBS 262.69</strain>
    </source>
</reference>
<comment type="catalytic activity">
    <reaction evidence="4">
        <text>an aliphatic alcohol + acetyl-CoA = an acetyl ester + CoA</text>
        <dbReference type="Rhea" id="RHEA:17229"/>
        <dbReference type="ChEBI" id="CHEBI:2571"/>
        <dbReference type="ChEBI" id="CHEBI:47622"/>
        <dbReference type="ChEBI" id="CHEBI:57287"/>
        <dbReference type="ChEBI" id="CHEBI:57288"/>
        <dbReference type="EC" id="2.3.1.84"/>
    </reaction>
</comment>
<dbReference type="AlphaFoldDB" id="A0A6G1HN61"/>
<dbReference type="InterPro" id="IPR050960">
    <property type="entry name" value="AB_hydrolase_4_sf"/>
</dbReference>
<dbReference type="GO" id="GO:0051793">
    <property type="term" value="P:medium-chain fatty acid catabolic process"/>
    <property type="evidence" value="ECO:0007669"/>
    <property type="project" value="UniProtKB-ARBA"/>
</dbReference>
<dbReference type="InterPro" id="IPR029058">
    <property type="entry name" value="AB_hydrolase_fold"/>
</dbReference>
<evidence type="ECO:0000256" key="3">
    <source>
        <dbReference type="ARBA" id="ARBA00022801"/>
    </source>
</evidence>
<dbReference type="PANTHER" id="PTHR10794:SF63">
    <property type="entry name" value="ALPHA_BETA HYDROLASE 1, ISOFORM A"/>
    <property type="match status" value="1"/>
</dbReference>
<evidence type="ECO:0000256" key="1">
    <source>
        <dbReference type="ARBA" id="ARBA00010884"/>
    </source>
</evidence>
<keyword evidence="2" id="KW-0808">Transferase</keyword>
<feature type="domain" description="AB hydrolase-1" evidence="9">
    <location>
        <begin position="135"/>
        <end position="359"/>
    </location>
</feature>